<dbReference type="Proteomes" id="UP000469927">
    <property type="component" value="Unassembled WGS sequence"/>
</dbReference>
<evidence type="ECO:0000313" key="1">
    <source>
        <dbReference type="EMBL" id="KAB0880646.1"/>
    </source>
</evidence>
<protein>
    <recommendedName>
        <fullName evidence="5">ATP-grasp domain-containing protein</fullName>
    </recommendedName>
</protein>
<dbReference type="EMBL" id="WAGD01000024">
    <property type="protein sequence ID" value="KAB0880646.1"/>
    <property type="molecule type" value="Genomic_DNA"/>
</dbReference>
<evidence type="ECO:0000313" key="3">
    <source>
        <dbReference type="Proteomes" id="UP000244378"/>
    </source>
</evidence>
<proteinExistence type="predicted"/>
<dbReference type="SUPFAM" id="SSF56059">
    <property type="entry name" value="Glutathione synthetase ATP-binding domain-like"/>
    <property type="match status" value="1"/>
</dbReference>
<organism evidence="2 3">
    <name type="scientific">Cronobacter muytjensii</name>
    <dbReference type="NCBI Taxonomy" id="413501"/>
    <lineage>
        <taxon>Bacteria</taxon>
        <taxon>Pseudomonadati</taxon>
        <taxon>Pseudomonadota</taxon>
        <taxon>Gammaproteobacteria</taxon>
        <taxon>Enterobacterales</taxon>
        <taxon>Enterobacteriaceae</taxon>
        <taxon>Cronobacter</taxon>
    </lineage>
</organism>
<dbReference type="EMBL" id="MSAE01000004">
    <property type="protein sequence ID" value="PUX17240.1"/>
    <property type="molecule type" value="Genomic_DNA"/>
</dbReference>
<evidence type="ECO:0000313" key="2">
    <source>
        <dbReference type="EMBL" id="PUX17240.1"/>
    </source>
</evidence>
<reference evidence="2 3" key="1">
    <citation type="submission" date="2016-12" db="EMBL/GenBank/DDBJ databases">
        <title>Analysis of the Molecular Diversity Among Cronobacter Species Isolated from Filth Flies Using a Pan Genomic DNA Microarray.</title>
        <authorList>
            <person name="Pava-Ripoll M."/>
            <person name="Tall B."/>
            <person name="Farber J."/>
            <person name="Fanning S."/>
            <person name="Lehner A."/>
            <person name="Stephan R."/>
            <person name="Pagotto F."/>
            <person name="Iverson C."/>
            <person name="Ziobro G."/>
            <person name="Miller A."/>
            <person name="Pearson R."/>
            <person name="Yan Q."/>
            <person name="Kim M."/>
            <person name="Jeong S."/>
            <person name="Park J."/>
            <person name="Jun S."/>
            <person name="Choi H."/>
            <person name="Chung T."/>
            <person name="Yoo Y."/>
            <person name="Park E."/>
            <person name="Hwang S."/>
            <person name="Lee B."/>
            <person name="Sathyamoorthy V."/>
            <person name="Carter L."/>
            <person name="Mammel M."/>
            <person name="Jackson S."/>
            <person name="Kothary M."/>
            <person name="Patel I."/>
            <person name="Grim C."/>
            <person name="Gopinath G."/>
            <person name="Gangiredla J."/>
            <person name="Chase H."/>
        </authorList>
    </citation>
    <scope>NUCLEOTIDE SEQUENCE [LARGE SCALE GENOMIC DNA]</scope>
    <source>
        <strain evidence="2 3">MOD1-Md1s</strain>
    </source>
</reference>
<reference evidence="1 4" key="2">
    <citation type="submission" date="2019-08" db="EMBL/GenBank/DDBJ databases">
        <title>Prevalence, distribution, and phylogeny of type two toxin-antitoxin genes possessed by Cronobacter species where C. sakazakii homologs follow sequence type lineages.</title>
        <authorList>
            <person name="Finkelstein S."/>
            <person name="Negrete F."/>
            <person name="Jang H."/>
            <person name="Gopinath G.R."/>
            <person name="Tall B.D."/>
        </authorList>
    </citation>
    <scope>NUCLEOTIDE SEQUENCE [LARGE SCALE GENOMIC DNA]</scope>
    <source>
        <strain evidence="1 4">MOD1_GK1257</strain>
    </source>
</reference>
<gene>
    <name evidence="2" type="ORF">AUN14_03540</name>
    <name evidence="1" type="ORF">FZI19_09370</name>
</gene>
<evidence type="ECO:0000313" key="4">
    <source>
        <dbReference type="Proteomes" id="UP000469927"/>
    </source>
</evidence>
<accession>A0A2T7AXL5</accession>
<dbReference type="OrthoDB" id="1704979at2"/>
<sequence>MHSKNKISLITVDGYFGQSLPTHVSLNVEYLKSKFENRGFTVNIIDIQDIQNSPINNDTFYIVGSHQNPEVKKYIDDVLAILFQGGEEKNLIPGRLNILAHENKGVQALIAKKLGEYYFPAQSYYYDLIDLEKKIVVKKTEGAGSSGVELAANTESLEKVVKKFSLLDYRLNDIIFLIKNFSKKYFFKNKYSGDFTKYHKKYTRFCLQEFYENLTCDYKVLVFGNTIYVLKRDVRDDSFKASGSGKFSYPEQDNGLLDFSHELCLALNTPYVSLDVVRLPSGQYKCIEFQCAHFGPYTMLNAPFKYTKNDEGRWELLPNDLTLEDAYAQSIIHYIDSFQFKDNGFTQ</sequence>
<dbReference type="Proteomes" id="UP000244378">
    <property type="component" value="Unassembled WGS sequence"/>
</dbReference>
<comment type="caution">
    <text evidence="2">The sequence shown here is derived from an EMBL/GenBank/DDBJ whole genome shotgun (WGS) entry which is preliminary data.</text>
</comment>
<dbReference type="RefSeq" id="WP_075192408.1">
    <property type="nucleotide sequence ID" value="NZ_JADKNN010000001.1"/>
</dbReference>
<keyword evidence="4" id="KW-1185">Reference proteome</keyword>
<evidence type="ECO:0008006" key="5">
    <source>
        <dbReference type="Google" id="ProtNLM"/>
    </source>
</evidence>
<name>A0A2T7AXL5_9ENTR</name>
<dbReference type="AlphaFoldDB" id="A0A2T7AXL5"/>